<dbReference type="InParanoid" id="A0A3B1IX66"/>
<dbReference type="InterPro" id="IPR036047">
    <property type="entry name" value="F-box-like_dom_sf"/>
</dbReference>
<dbReference type="AlphaFoldDB" id="A0A3B1IX66"/>
<evidence type="ECO:0000313" key="3">
    <source>
        <dbReference type="Ensembl" id="ENSAMXP00000033694.1"/>
    </source>
</evidence>
<organism evidence="3 4">
    <name type="scientific">Astyanax mexicanus</name>
    <name type="common">Blind cave fish</name>
    <name type="synonym">Astyanax fasciatus mexicanus</name>
    <dbReference type="NCBI Taxonomy" id="7994"/>
    <lineage>
        <taxon>Eukaryota</taxon>
        <taxon>Metazoa</taxon>
        <taxon>Chordata</taxon>
        <taxon>Craniata</taxon>
        <taxon>Vertebrata</taxon>
        <taxon>Euteleostomi</taxon>
        <taxon>Actinopterygii</taxon>
        <taxon>Neopterygii</taxon>
        <taxon>Teleostei</taxon>
        <taxon>Ostariophysi</taxon>
        <taxon>Characiformes</taxon>
        <taxon>Characoidei</taxon>
        <taxon>Acestrorhamphidae</taxon>
        <taxon>Acestrorhamphinae</taxon>
        <taxon>Astyanax</taxon>
    </lineage>
</organism>
<proteinExistence type="predicted"/>
<dbReference type="SUPFAM" id="SSF81383">
    <property type="entry name" value="F-box domain"/>
    <property type="match status" value="1"/>
</dbReference>
<dbReference type="STRING" id="7994.ENSAMXP00000033694"/>
<protein>
    <submittedName>
        <fullName evidence="3">Si:ch73-142c19.1</fullName>
    </submittedName>
</protein>
<dbReference type="InterPro" id="IPR001680">
    <property type="entry name" value="WD40_rpt"/>
</dbReference>
<dbReference type="GeneTree" id="ENSGT00940000162955"/>
<dbReference type="Bgee" id="ENSAMXG00000008861">
    <property type="expression patterns" value="Expressed in testis and 14 other cell types or tissues"/>
</dbReference>
<keyword evidence="1" id="KW-0853">WD repeat</keyword>
<dbReference type="CDD" id="cd09917">
    <property type="entry name" value="F-box_SF"/>
    <property type="match status" value="1"/>
</dbReference>
<dbReference type="Gene3D" id="2.130.10.10">
    <property type="entry name" value="YVTN repeat-like/Quinoprotein amine dehydrogenase"/>
    <property type="match status" value="2"/>
</dbReference>
<reference evidence="4" key="1">
    <citation type="submission" date="2013-03" db="EMBL/GenBank/DDBJ databases">
        <authorList>
            <person name="Jeffery W."/>
            <person name="Warren W."/>
            <person name="Wilson R.K."/>
        </authorList>
    </citation>
    <scope>NUCLEOTIDE SEQUENCE</scope>
    <source>
        <strain evidence="4">female</strain>
    </source>
</reference>
<dbReference type="InterPro" id="IPR050505">
    <property type="entry name" value="WDR55/POC1"/>
</dbReference>
<reference evidence="4" key="2">
    <citation type="journal article" date="2014" name="Nat. Commun.">
        <title>The cavefish genome reveals candidate genes for eye loss.</title>
        <authorList>
            <person name="McGaugh S.E."/>
            <person name="Gross J.B."/>
            <person name="Aken B."/>
            <person name="Blin M."/>
            <person name="Borowsky R."/>
            <person name="Chalopin D."/>
            <person name="Hinaux H."/>
            <person name="Jeffery W.R."/>
            <person name="Keene A."/>
            <person name="Ma L."/>
            <person name="Minx P."/>
            <person name="Murphy D."/>
            <person name="O'Quin K.E."/>
            <person name="Retaux S."/>
            <person name="Rohner N."/>
            <person name="Searle S.M."/>
            <person name="Stahl B.A."/>
            <person name="Tabin C."/>
            <person name="Volff J.N."/>
            <person name="Yoshizawa M."/>
            <person name="Warren W.C."/>
        </authorList>
    </citation>
    <scope>NUCLEOTIDE SEQUENCE [LARGE SCALE GENOMIC DNA]</scope>
    <source>
        <strain evidence="4">female</strain>
    </source>
</reference>
<dbReference type="InterPro" id="IPR036322">
    <property type="entry name" value="WD40_repeat_dom_sf"/>
</dbReference>
<evidence type="ECO:0000313" key="4">
    <source>
        <dbReference type="Proteomes" id="UP000018467"/>
    </source>
</evidence>
<evidence type="ECO:0000256" key="1">
    <source>
        <dbReference type="ARBA" id="ARBA00022574"/>
    </source>
</evidence>
<evidence type="ECO:0000256" key="2">
    <source>
        <dbReference type="ARBA" id="ARBA00022737"/>
    </source>
</evidence>
<dbReference type="Proteomes" id="UP000018467">
    <property type="component" value="Unassembled WGS sequence"/>
</dbReference>
<name>A0A3B1IX66_ASTMX</name>
<accession>A0A3B1IX66</accession>
<dbReference type="SUPFAM" id="SSF50978">
    <property type="entry name" value="WD40 repeat-like"/>
    <property type="match status" value="1"/>
</dbReference>
<keyword evidence="2" id="KW-0677">Repeat</keyword>
<dbReference type="InterPro" id="IPR015943">
    <property type="entry name" value="WD40/YVTN_repeat-like_dom_sf"/>
</dbReference>
<dbReference type="PANTHER" id="PTHR44019:SF17">
    <property type="entry name" value="F-BOX_WD REPEAT-CONTAINING PROTEIN 12"/>
    <property type="match status" value="1"/>
</dbReference>
<dbReference type="Ensembl" id="ENSAMXT00000052784.1">
    <property type="protein sequence ID" value="ENSAMXP00000033694.1"/>
    <property type="gene ID" value="ENSAMXG00000008861.2"/>
</dbReference>
<dbReference type="PANTHER" id="PTHR44019">
    <property type="entry name" value="WD REPEAT-CONTAINING PROTEIN 55"/>
    <property type="match status" value="1"/>
</dbReference>
<keyword evidence="4" id="KW-1185">Reference proteome</keyword>
<reference evidence="3" key="4">
    <citation type="submission" date="2025-09" db="UniProtKB">
        <authorList>
            <consortium name="Ensembl"/>
        </authorList>
    </citation>
    <scope>IDENTIFICATION</scope>
</reference>
<sequence>MEECVYPSLHLDCLISIFSFLSEDDLVTVSYVCKVSCCIELCLHRWGFCNLGQLLCDSEQHTWKRYFLRRSKLEQNMKSGRTGGDYTCKSLRGHKGRLVGFSYLVENSSVQDSWNCSPVVCSASSDGTVKAWDIHKAVNLWTTTGQNPLTAMFTDPQRCLVGASDNTGTIKLWNGETGEEIASYSGGSSQCTLMPFNKDENAFLMVTLIKYTVFLKKAKKNVRNSLGGHLKIHDKKTLFYPSIVQLDLGFISSVCCPVAGEKVVSMNLPVCGCSAAVFLPSQRSRLAVIHTDGLHDQRTVTVFDLSLKKSLYKEEPQAQQVESFKLELNQWHSDLILKAKGSNTLLLTDGNDLKVYTLKGALIATFKDHTQPIISLCVDNFRVVTASRDLSLRVLTWRNDREAGLTLESQYHLLGGSHSMSRGFSQVECDYASIVASVEAVDGKDVLKAYIFNS</sequence>
<dbReference type="SMART" id="SM00320">
    <property type="entry name" value="WD40"/>
    <property type="match status" value="3"/>
</dbReference>
<reference evidence="3" key="3">
    <citation type="submission" date="2025-08" db="UniProtKB">
        <authorList>
            <consortium name="Ensembl"/>
        </authorList>
    </citation>
    <scope>IDENTIFICATION</scope>
</reference>